<gene>
    <name evidence="1" type="ORF">KI387_032423</name>
</gene>
<accession>A0AA38BQ26</accession>
<comment type="caution">
    <text evidence="1">The sequence shown here is derived from an EMBL/GenBank/DDBJ whole genome shotgun (WGS) entry which is preliminary data.</text>
</comment>
<dbReference type="EMBL" id="JAHRHJ020003813">
    <property type="protein sequence ID" value="KAH9288306.1"/>
    <property type="molecule type" value="Genomic_DNA"/>
</dbReference>
<evidence type="ECO:0000313" key="2">
    <source>
        <dbReference type="Proteomes" id="UP000824469"/>
    </source>
</evidence>
<reference evidence="1 2" key="1">
    <citation type="journal article" date="2021" name="Nat. Plants">
        <title>The Taxus genome provides insights into paclitaxel biosynthesis.</title>
        <authorList>
            <person name="Xiong X."/>
            <person name="Gou J."/>
            <person name="Liao Q."/>
            <person name="Li Y."/>
            <person name="Zhou Q."/>
            <person name="Bi G."/>
            <person name="Li C."/>
            <person name="Du R."/>
            <person name="Wang X."/>
            <person name="Sun T."/>
            <person name="Guo L."/>
            <person name="Liang H."/>
            <person name="Lu P."/>
            <person name="Wu Y."/>
            <person name="Zhang Z."/>
            <person name="Ro D.K."/>
            <person name="Shang Y."/>
            <person name="Huang S."/>
            <person name="Yan J."/>
        </authorList>
    </citation>
    <scope>NUCLEOTIDE SEQUENCE [LARGE SCALE GENOMIC DNA]</scope>
    <source>
        <strain evidence="1">Ta-2019</strain>
    </source>
</reference>
<organism evidence="1 2">
    <name type="scientific">Taxus chinensis</name>
    <name type="common">Chinese yew</name>
    <name type="synonym">Taxus wallichiana var. chinensis</name>
    <dbReference type="NCBI Taxonomy" id="29808"/>
    <lineage>
        <taxon>Eukaryota</taxon>
        <taxon>Viridiplantae</taxon>
        <taxon>Streptophyta</taxon>
        <taxon>Embryophyta</taxon>
        <taxon>Tracheophyta</taxon>
        <taxon>Spermatophyta</taxon>
        <taxon>Pinopsida</taxon>
        <taxon>Pinidae</taxon>
        <taxon>Conifers II</taxon>
        <taxon>Cupressales</taxon>
        <taxon>Taxaceae</taxon>
        <taxon>Taxus</taxon>
    </lineage>
</organism>
<feature type="non-terminal residue" evidence="1">
    <location>
        <position position="1"/>
    </location>
</feature>
<evidence type="ECO:0000313" key="1">
    <source>
        <dbReference type="EMBL" id="KAH9288306.1"/>
    </source>
</evidence>
<name>A0AA38BQ26_TAXCH</name>
<dbReference type="AlphaFoldDB" id="A0AA38BQ26"/>
<sequence length="71" mass="8283">GTGHDIKWICGQYRQLLHHTQSVNTLFSSERLDHRLLLAIDIDAARFPVYSAIDQWNALKDRARDAYQFLL</sequence>
<protein>
    <submittedName>
        <fullName evidence="1">Uncharacterized protein</fullName>
    </submittedName>
</protein>
<dbReference type="Proteomes" id="UP000824469">
    <property type="component" value="Unassembled WGS sequence"/>
</dbReference>
<proteinExistence type="predicted"/>
<keyword evidence="2" id="KW-1185">Reference proteome</keyword>